<reference evidence="1 2" key="1">
    <citation type="journal article" date="2018" name="Mol. Biol. Evol.">
        <title>Broad Genomic Sampling Reveals a Smut Pathogenic Ancestry of the Fungal Clade Ustilaginomycotina.</title>
        <authorList>
            <person name="Kijpornyongpan T."/>
            <person name="Mondo S.J."/>
            <person name="Barry K."/>
            <person name="Sandor L."/>
            <person name="Lee J."/>
            <person name="Lipzen A."/>
            <person name="Pangilinan J."/>
            <person name="LaButti K."/>
            <person name="Hainaut M."/>
            <person name="Henrissat B."/>
            <person name="Grigoriev I.V."/>
            <person name="Spatafora J.W."/>
            <person name="Aime M.C."/>
        </authorList>
    </citation>
    <scope>NUCLEOTIDE SEQUENCE [LARGE SCALE GENOMIC DNA]</scope>
    <source>
        <strain evidence="1 2">SA 807</strain>
    </source>
</reference>
<organism evidence="1 2">
    <name type="scientific">Violaceomyces palustris</name>
    <dbReference type="NCBI Taxonomy" id="1673888"/>
    <lineage>
        <taxon>Eukaryota</taxon>
        <taxon>Fungi</taxon>
        <taxon>Dikarya</taxon>
        <taxon>Basidiomycota</taxon>
        <taxon>Ustilaginomycotina</taxon>
        <taxon>Ustilaginomycetes</taxon>
        <taxon>Violaceomycetales</taxon>
        <taxon>Violaceomycetaceae</taxon>
        <taxon>Violaceomyces</taxon>
    </lineage>
</organism>
<proteinExistence type="predicted"/>
<dbReference type="Proteomes" id="UP000245626">
    <property type="component" value="Unassembled WGS sequence"/>
</dbReference>
<protein>
    <submittedName>
        <fullName evidence="1">Uncharacterized protein</fullName>
    </submittedName>
</protein>
<evidence type="ECO:0000313" key="2">
    <source>
        <dbReference type="Proteomes" id="UP000245626"/>
    </source>
</evidence>
<dbReference type="EMBL" id="KZ819988">
    <property type="protein sequence ID" value="PWN49938.1"/>
    <property type="molecule type" value="Genomic_DNA"/>
</dbReference>
<keyword evidence="2" id="KW-1185">Reference proteome</keyword>
<sequence length="1227" mass="134197">MGKRGSRGGGKSNRGGFTPFSGKGQTLGGAQDDKGSPSSRGGVRPFVPRGRGGKLTVTGQNHVSFDYSSLARNKEGKEEEEDNKDADQSGLYAMNSRDQSGRSTPVNGTRSGRHAAYPSRGSFRGRGRALAPTSFPAFHTSRGAGGKGNRPPEESEDAMYLAGIPGLRSKNSRSSGHSTPRKADFGLDHDKPLRRPVTFVKATGEWKDGVFVRFVGVSTEEVQIDLSLTSDTSMEQRNHDQLSERPKHAGLGFSRSSRVDPCNIDLDQLLKQQADEADEEDQVEGLLRAFPGSKELGPDETMLGPDPLPEGILEPRTTNSTVPLPPNRTRLEELRSSDESSSEDEEEIILIPSHLRRDDGAETIQAETDSDEERQLDAIIKETKAQLAEPEDEESEPASEQDFEGGDPFVIDLTGSSPQPESNLILYDTQTTAALGDQDAHQSAQEEVIDDGEGEEEEINWTQRQPRGLGKKARNAAKKARRRAKGKKKDSERPILIPREGDSDLDWGSDGPPGVKSDLEKDELENFGVEDLRIGPEEVPKSKEEEEMMLNYALEASLHGGGGGTSTRSVSHDKAAKNKLRGGARAKRSLGLIKESRDGDRRKATAMARAKRDEEAAILADYMENAMNRHSSDSEEDGSEDDRVDENGAKARKLKDRSGSSQDLDRPTELDAMIRFMKGMDPQHGGRELALGDIEDEEVMREEEEWMTESEDEDDGESESDEADVDSKDVDQVIGGSNAHSGGEIQASGPESGSESSDGTEGSDEELDLAVERSERLMVEGNASSSEDSDDDSFDSSQSSGEEEEEGAIRKGQGKNGKYSSKASKKVGSDSSSPKKKKKSRKHKIPKSWSEKDEEEDDDDESQGDSEEEEMFNGNFSWADRDEDFIDMLGQTRGKKDRKRLFKAIEKGDFGEISGILDDDDDMEIDQLVEYGFQPPAKRGKERSKKFGADDLWAEQLQAQWEKDRSTKAANKKKRAAERQAAAQSPFPNTHKKGTKKLEKKLRRAAKREAKARGKANGWKDGADDDDDDNDDDEIHYNFGGSATNLIHKANNLEELDRQIKHFLSDLGKTTLTLPPMDKRSRAQVHMLAEAYSLKSKSRGNGSNRFPTLIKTGRSGLVVDERKVRRIVSGKGQVSFGSGTSNPYKEKYAKKSQQNRSVGSTGGGALAPRNREGDEVGRGADKIGADNIGHKLLAMMGWTEGQGIGLEAGISDPVAATVKISKGGLGW</sequence>
<gene>
    <name evidence="1" type="ORF">IE53DRAFT_331173</name>
</gene>
<name>A0ACD0NVR2_9BASI</name>
<evidence type="ECO:0000313" key="1">
    <source>
        <dbReference type="EMBL" id="PWN49938.1"/>
    </source>
</evidence>
<accession>A0ACD0NVR2</accession>